<dbReference type="Proteomes" id="UP001447842">
    <property type="component" value="Chromosome"/>
</dbReference>
<dbReference type="EMBL" id="CP147920">
    <property type="protein sequence ID" value="XAU15454.1"/>
    <property type="molecule type" value="Genomic_DNA"/>
</dbReference>
<evidence type="ECO:0000313" key="2">
    <source>
        <dbReference type="Proteomes" id="UP001447842"/>
    </source>
</evidence>
<gene>
    <name evidence="1" type="ORF">WCY31_01840</name>
</gene>
<evidence type="ECO:0000313" key="1">
    <source>
        <dbReference type="EMBL" id="XAU15454.1"/>
    </source>
</evidence>
<proteinExistence type="predicted"/>
<dbReference type="RefSeq" id="WP_345970539.1">
    <property type="nucleotide sequence ID" value="NZ_CP147920.1"/>
</dbReference>
<evidence type="ECO:0008006" key="3">
    <source>
        <dbReference type="Google" id="ProtNLM"/>
    </source>
</evidence>
<organism evidence="1 2">
    <name type="scientific">Sulfurimonas diazotrophicus</name>
    <dbReference type="NCBI Taxonomy" id="3131939"/>
    <lineage>
        <taxon>Bacteria</taxon>
        <taxon>Pseudomonadati</taxon>
        <taxon>Campylobacterota</taxon>
        <taxon>Epsilonproteobacteria</taxon>
        <taxon>Campylobacterales</taxon>
        <taxon>Sulfurimonadaceae</taxon>
        <taxon>Sulfurimonas</taxon>
    </lineage>
</organism>
<sequence length="373" mass="43282">MPKISKAIANLDDSELGDNLLYYDYHVKHLLSLVKKGLGPDSDAFMSAYRSFEGEVFENYAYEMLLRYAKQHKFIKKFIVKGPHKQRTKAQPNALSVNWKGQIVYRIKRNEIGEFDAMFFTEKELYFVEMTLVGSVTNLRKRMRKKRALLQTLFPHYDIKALLVLNEGVTGLSTLPDYATAWVTKPYSAASVFEWLKQEKRPRRKPFKRISGSQIVGTEDLKIHPFRYYNTLGWVLNKTRIKNGVINTQFLFSNTVQRYHDLFVKMYIGYMEPDAFKERFPGIANPNDARAYIAVEKEHTGGYILNFFLSHSRKNLELITERNGRPHSVKKDPYGVTVTEIAYISNVIKPHHAMSSAQVDTVIRKLSKHHVTE</sequence>
<keyword evidence="2" id="KW-1185">Reference proteome</keyword>
<protein>
    <recommendedName>
        <fullName evidence="3">PD-(D/E)XK nuclease superfamily protein</fullName>
    </recommendedName>
</protein>
<accession>A0ABZ3HAV7</accession>
<reference evidence="1 2" key="1">
    <citation type="submission" date="2024-03" db="EMBL/GenBank/DDBJ databases">
        <title>Sulfurimonas sp. HSL3-1.</title>
        <authorList>
            <person name="Wang S."/>
        </authorList>
    </citation>
    <scope>NUCLEOTIDE SEQUENCE [LARGE SCALE GENOMIC DNA]</scope>
    <source>
        <strain evidence="1 2">HSL3-1</strain>
    </source>
</reference>
<name>A0ABZ3HAV7_9BACT</name>